<dbReference type="SUPFAM" id="SSF55073">
    <property type="entry name" value="Nucleotide cyclase"/>
    <property type="match status" value="1"/>
</dbReference>
<dbReference type="SUPFAM" id="SSF55785">
    <property type="entry name" value="PYP-like sensor domain (PAS domain)"/>
    <property type="match status" value="1"/>
</dbReference>
<dbReference type="Gene3D" id="3.30.450.350">
    <property type="entry name" value="CHASE domain"/>
    <property type="match status" value="1"/>
</dbReference>
<evidence type="ECO:0000259" key="10">
    <source>
        <dbReference type="PROSITE" id="PS50887"/>
    </source>
</evidence>
<dbReference type="SUPFAM" id="SSF141868">
    <property type="entry name" value="EAL domain-like"/>
    <property type="match status" value="1"/>
</dbReference>
<dbReference type="Proteomes" id="UP000297258">
    <property type="component" value="Unassembled WGS sequence"/>
</dbReference>
<accession>A0A4Y9T4Y1</accession>
<dbReference type="AlphaFoldDB" id="A0A4Y9T4Y1"/>
<dbReference type="Pfam" id="PF08448">
    <property type="entry name" value="PAS_4"/>
    <property type="match status" value="1"/>
</dbReference>
<dbReference type="SMART" id="SM00091">
    <property type="entry name" value="PAS"/>
    <property type="match status" value="1"/>
</dbReference>
<dbReference type="SMART" id="SM01079">
    <property type="entry name" value="CHASE"/>
    <property type="match status" value="1"/>
</dbReference>
<dbReference type="PANTHER" id="PTHR44757">
    <property type="entry name" value="DIGUANYLATE CYCLASE DGCP"/>
    <property type="match status" value="1"/>
</dbReference>
<dbReference type="NCBIfam" id="TIGR00254">
    <property type="entry name" value="GGDEF"/>
    <property type="match status" value="1"/>
</dbReference>
<dbReference type="InterPro" id="IPR042240">
    <property type="entry name" value="CHASE_sf"/>
</dbReference>
<dbReference type="SMART" id="SM00052">
    <property type="entry name" value="EAL"/>
    <property type="match status" value="1"/>
</dbReference>
<feature type="domain" description="GGDEF" evidence="10">
    <location>
        <begin position="493"/>
        <end position="626"/>
    </location>
</feature>
<reference evidence="11 12" key="1">
    <citation type="submission" date="2019-03" db="EMBL/GenBank/DDBJ databases">
        <title>Draft genome of Massilia hortus sp. nov., a novel bacterial species of the Oxalobacteraceae family.</title>
        <authorList>
            <person name="Peta V."/>
            <person name="Raths R."/>
            <person name="Bucking H."/>
        </authorList>
    </citation>
    <scope>NUCLEOTIDE SEQUENCE [LARGE SCALE GENOMIC DNA]</scope>
    <source>
        <strain evidence="11 12">ONC3</strain>
    </source>
</reference>
<dbReference type="Pfam" id="PF00990">
    <property type="entry name" value="GGDEF"/>
    <property type="match status" value="1"/>
</dbReference>
<proteinExistence type="predicted"/>
<protein>
    <submittedName>
        <fullName evidence="11">EAL domain-containing protein</fullName>
    </submittedName>
</protein>
<dbReference type="InterPro" id="IPR000700">
    <property type="entry name" value="PAS-assoc_C"/>
</dbReference>
<evidence type="ECO:0000256" key="4">
    <source>
        <dbReference type="ARBA" id="ARBA00023136"/>
    </source>
</evidence>
<dbReference type="Pfam" id="PF03924">
    <property type="entry name" value="CHASE"/>
    <property type="match status" value="1"/>
</dbReference>
<dbReference type="GO" id="GO:0007165">
    <property type="term" value="P:signal transduction"/>
    <property type="evidence" value="ECO:0007669"/>
    <property type="project" value="UniProtKB-ARBA"/>
</dbReference>
<dbReference type="InterPro" id="IPR001633">
    <property type="entry name" value="EAL_dom"/>
</dbReference>
<dbReference type="PROSITE" id="PS50112">
    <property type="entry name" value="PAS"/>
    <property type="match status" value="1"/>
</dbReference>
<feature type="domain" description="CHASE" evidence="8">
    <location>
        <begin position="44"/>
        <end position="213"/>
    </location>
</feature>
<evidence type="ECO:0000313" key="12">
    <source>
        <dbReference type="Proteomes" id="UP000297258"/>
    </source>
</evidence>
<dbReference type="GO" id="GO:0016020">
    <property type="term" value="C:membrane"/>
    <property type="evidence" value="ECO:0007669"/>
    <property type="project" value="UniProtKB-SubCell"/>
</dbReference>
<dbReference type="FunFam" id="3.20.20.450:FF:000001">
    <property type="entry name" value="Cyclic di-GMP phosphodiesterase yahA"/>
    <property type="match status" value="1"/>
</dbReference>
<dbReference type="InterPro" id="IPR000014">
    <property type="entry name" value="PAS"/>
</dbReference>
<dbReference type="InterPro" id="IPR000160">
    <property type="entry name" value="GGDEF_dom"/>
</dbReference>
<evidence type="ECO:0000256" key="5">
    <source>
        <dbReference type="SAM" id="Phobius"/>
    </source>
</evidence>
<dbReference type="InterPro" id="IPR035919">
    <property type="entry name" value="EAL_sf"/>
</dbReference>
<dbReference type="InterPro" id="IPR013656">
    <property type="entry name" value="PAS_4"/>
</dbReference>
<dbReference type="Gene3D" id="3.30.450.20">
    <property type="entry name" value="PAS domain"/>
    <property type="match status" value="1"/>
</dbReference>
<dbReference type="InterPro" id="IPR006189">
    <property type="entry name" value="CHASE_dom"/>
</dbReference>
<dbReference type="Gene3D" id="3.20.20.450">
    <property type="entry name" value="EAL domain"/>
    <property type="match status" value="1"/>
</dbReference>
<keyword evidence="12" id="KW-1185">Reference proteome</keyword>
<sequence>MRVIERERADAQFLQDADLRFRIVMRSFHDSLEALRAVNLLFVASGDVTREEFDAFAGPLSQAHPETRAVIFHRLVVDADRDAFEAARRKIFPSYQITEQGPGGLVRAPRRPVYLVVDYLVPYKGNEIILGYNVFSYLPQRELFKRAIETGQAGASGVMPLMQIGGGPGLVIVMPVYRPGATLADPAARAAAVIGDTAVSLDLAGLLQRNLDQAGVLAQPGIALDVRGIDHLASHAYRFGAYAAPLPWWRQWFGAEPRTAQRTIEVAGSRWQLTVRSRKGALPGHVASNAILALSLLLTLVTASYIQARALRTRRIELLVRQRTRALKRAGDALRLYQRAVESSANGIILVDALSGDNRIAYVNPAYERLKGRTAAQLLALRVVDLADEGPDEPGMQEMLNAMRERRAGHAVVRQRGLNGRARYSEVYIAPVNRPDGVIDHFVLSVYDVTTAKRYEEELERRARYDSLTGLANRAQLKDRLEQAMSFAAADGAPLWTVALDLDQFRFVNDTLGHGMGDQLLRQAAPRIAQALPRTDTVARTGGDEFVLILTGCRDERSAATTVRRVLDALAEPLVLGGQTLVVTGSAGVAAFPGDGQDAETLIKHAEVAMYRAKEAGRNTVQFYRPAMTARALERLELEGALRHALAHGEFELHYQPQVDVASGQVVGMEALLRWRHPRLGLVQPERFIGLAEETGLIVPIGAWVLRTAALQNRAWQRAGYGPLRIAVNMSARQFAEPGLAREVAAVLAESGLAPDSLEVEVTESLVMTDAEAAIATMHELKAMGVAMSIDDFGTGYSSLSYLKRFPVDVLKIDRSFVHDLAGDSADAAMVDAIISLARGLRLRVIAEGVETCAQLDYLRDQGCDLVQGYLYSRALPVAEAEQLLRAGRRVEPNTAAA</sequence>
<dbReference type="InterPro" id="IPR052155">
    <property type="entry name" value="Biofilm_reg_signaling"/>
</dbReference>
<keyword evidence="3 5" id="KW-1133">Transmembrane helix</keyword>
<feature type="transmembrane region" description="Helical" evidence="5">
    <location>
        <begin position="286"/>
        <end position="306"/>
    </location>
</feature>
<dbReference type="CDD" id="cd01948">
    <property type="entry name" value="EAL"/>
    <property type="match status" value="1"/>
</dbReference>
<evidence type="ECO:0000256" key="2">
    <source>
        <dbReference type="ARBA" id="ARBA00022692"/>
    </source>
</evidence>
<dbReference type="InterPro" id="IPR043128">
    <property type="entry name" value="Rev_trsase/Diguanyl_cyclase"/>
</dbReference>
<gene>
    <name evidence="11" type="ORF">E4O92_10850</name>
</gene>
<dbReference type="NCBIfam" id="TIGR00229">
    <property type="entry name" value="sensory_box"/>
    <property type="match status" value="1"/>
</dbReference>
<comment type="subcellular location">
    <subcellularLocation>
        <location evidence="1">Membrane</location>
    </subcellularLocation>
</comment>
<dbReference type="Pfam" id="PF00563">
    <property type="entry name" value="EAL"/>
    <property type="match status" value="1"/>
</dbReference>
<feature type="domain" description="PAC" evidence="7">
    <location>
        <begin position="406"/>
        <end position="461"/>
    </location>
</feature>
<comment type="caution">
    <text evidence="11">The sequence shown here is derived from an EMBL/GenBank/DDBJ whole genome shotgun (WGS) entry which is preliminary data.</text>
</comment>
<organism evidence="11 12">
    <name type="scientific">Massilia horti</name>
    <dbReference type="NCBI Taxonomy" id="2562153"/>
    <lineage>
        <taxon>Bacteria</taxon>
        <taxon>Pseudomonadati</taxon>
        <taxon>Pseudomonadota</taxon>
        <taxon>Betaproteobacteria</taxon>
        <taxon>Burkholderiales</taxon>
        <taxon>Oxalobacteraceae</taxon>
        <taxon>Telluria group</taxon>
        <taxon>Massilia</taxon>
    </lineage>
</organism>
<dbReference type="PROSITE" id="PS50113">
    <property type="entry name" value="PAC"/>
    <property type="match status" value="1"/>
</dbReference>
<dbReference type="SMART" id="SM00267">
    <property type="entry name" value="GGDEF"/>
    <property type="match status" value="1"/>
</dbReference>
<dbReference type="EMBL" id="SPUM01000066">
    <property type="protein sequence ID" value="TFW32147.1"/>
    <property type="molecule type" value="Genomic_DNA"/>
</dbReference>
<name>A0A4Y9T4Y1_9BURK</name>
<evidence type="ECO:0000259" key="8">
    <source>
        <dbReference type="PROSITE" id="PS50839"/>
    </source>
</evidence>
<dbReference type="PROSITE" id="PS50883">
    <property type="entry name" value="EAL"/>
    <property type="match status" value="1"/>
</dbReference>
<dbReference type="InterPro" id="IPR029787">
    <property type="entry name" value="Nucleotide_cyclase"/>
</dbReference>
<dbReference type="Gene3D" id="3.30.70.270">
    <property type="match status" value="1"/>
</dbReference>
<evidence type="ECO:0000313" key="11">
    <source>
        <dbReference type="EMBL" id="TFW32147.1"/>
    </source>
</evidence>
<dbReference type="PROSITE" id="PS50839">
    <property type="entry name" value="CHASE"/>
    <property type="match status" value="1"/>
</dbReference>
<evidence type="ECO:0000259" key="6">
    <source>
        <dbReference type="PROSITE" id="PS50112"/>
    </source>
</evidence>
<dbReference type="InterPro" id="IPR035965">
    <property type="entry name" value="PAS-like_dom_sf"/>
</dbReference>
<dbReference type="OrthoDB" id="9813903at2"/>
<dbReference type="GO" id="GO:0003824">
    <property type="term" value="F:catalytic activity"/>
    <property type="evidence" value="ECO:0007669"/>
    <property type="project" value="UniProtKB-ARBA"/>
</dbReference>
<evidence type="ECO:0000259" key="7">
    <source>
        <dbReference type="PROSITE" id="PS50113"/>
    </source>
</evidence>
<feature type="domain" description="EAL" evidence="9">
    <location>
        <begin position="635"/>
        <end position="889"/>
    </location>
</feature>
<evidence type="ECO:0000256" key="1">
    <source>
        <dbReference type="ARBA" id="ARBA00004370"/>
    </source>
</evidence>
<dbReference type="CDD" id="cd01949">
    <property type="entry name" value="GGDEF"/>
    <property type="match status" value="1"/>
</dbReference>
<evidence type="ECO:0000256" key="3">
    <source>
        <dbReference type="ARBA" id="ARBA00022989"/>
    </source>
</evidence>
<keyword evidence="4 5" id="KW-0472">Membrane</keyword>
<feature type="domain" description="PAS" evidence="6">
    <location>
        <begin position="333"/>
        <end position="379"/>
    </location>
</feature>
<dbReference type="PANTHER" id="PTHR44757:SF2">
    <property type="entry name" value="BIOFILM ARCHITECTURE MAINTENANCE PROTEIN MBAA"/>
    <property type="match status" value="1"/>
</dbReference>
<keyword evidence="2 5" id="KW-0812">Transmembrane</keyword>
<evidence type="ECO:0000259" key="9">
    <source>
        <dbReference type="PROSITE" id="PS50883"/>
    </source>
</evidence>
<dbReference type="PROSITE" id="PS50887">
    <property type="entry name" value="GGDEF"/>
    <property type="match status" value="1"/>
</dbReference>